<dbReference type="Gene3D" id="3.10.450.30">
    <property type="entry name" value="Microbial ribonucleases"/>
    <property type="match status" value="1"/>
</dbReference>
<dbReference type="OrthoDB" id="5326845at2"/>
<dbReference type="AlphaFoldDB" id="A0A263D9X3"/>
<dbReference type="GO" id="GO:0016787">
    <property type="term" value="F:hydrolase activity"/>
    <property type="evidence" value="ECO:0007669"/>
    <property type="project" value="UniProtKB-KW"/>
</dbReference>
<evidence type="ECO:0000256" key="1">
    <source>
        <dbReference type="ARBA" id="ARBA00022722"/>
    </source>
</evidence>
<evidence type="ECO:0000313" key="3">
    <source>
        <dbReference type="EMBL" id="OZM74276.1"/>
    </source>
</evidence>
<keyword evidence="2" id="KW-0378">Hydrolase</keyword>
<keyword evidence="1" id="KW-0540">Nuclease</keyword>
<dbReference type="InterPro" id="IPR016191">
    <property type="entry name" value="Ribonuclease/ribotoxin"/>
</dbReference>
<keyword evidence="4" id="KW-1185">Reference proteome</keyword>
<organism evidence="3 4">
    <name type="scientific">Amycolatopsis antarctica</name>
    <dbReference type="NCBI Taxonomy" id="1854586"/>
    <lineage>
        <taxon>Bacteria</taxon>
        <taxon>Bacillati</taxon>
        <taxon>Actinomycetota</taxon>
        <taxon>Actinomycetes</taxon>
        <taxon>Pseudonocardiales</taxon>
        <taxon>Pseudonocardiaceae</taxon>
        <taxon>Amycolatopsis</taxon>
    </lineage>
</organism>
<dbReference type="RefSeq" id="WP_094861172.1">
    <property type="nucleotide sequence ID" value="NZ_NKYE01000002.1"/>
</dbReference>
<dbReference type="Proteomes" id="UP000242444">
    <property type="component" value="Unassembled WGS sequence"/>
</dbReference>
<reference evidence="3 4" key="1">
    <citation type="submission" date="2017-07" db="EMBL/GenBank/DDBJ databases">
        <title>Amycolatopsis antarcticus sp. nov., isolated from the surface of an Antarcticus brown macroalga.</title>
        <authorList>
            <person name="Wang J."/>
            <person name="Leiva S."/>
            <person name="Huang J."/>
            <person name="Huang Y."/>
        </authorList>
    </citation>
    <scope>NUCLEOTIDE SEQUENCE [LARGE SCALE GENOMIC DNA]</scope>
    <source>
        <strain evidence="3 4">AU-G6</strain>
    </source>
</reference>
<evidence type="ECO:0000256" key="2">
    <source>
        <dbReference type="ARBA" id="ARBA00022801"/>
    </source>
</evidence>
<dbReference type="GO" id="GO:0003723">
    <property type="term" value="F:RNA binding"/>
    <property type="evidence" value="ECO:0007669"/>
    <property type="project" value="InterPro"/>
</dbReference>
<proteinExistence type="predicted"/>
<dbReference type="SUPFAM" id="SSF53933">
    <property type="entry name" value="Microbial ribonucleases"/>
    <property type="match status" value="1"/>
</dbReference>
<name>A0A263D9X3_9PSEU</name>
<sequence>MLSRRRITAALVGLVILVFAGWLAKDVLGDDTASGTEVPGADSGLTVQTLSSLPPEAADTWELIRSQGPFPYPGRDGTVFGNREGILPPEESGYYREYTVPTPQSRDRGARRLVAGSSSELYYTGDHYDSFVVVDPNG</sequence>
<gene>
    <name evidence="3" type="ORF">CFN78_03785</name>
</gene>
<dbReference type="InterPro" id="IPR000026">
    <property type="entry name" value="N1-like"/>
</dbReference>
<comment type="caution">
    <text evidence="3">The sequence shown here is derived from an EMBL/GenBank/DDBJ whole genome shotgun (WGS) entry which is preliminary data.</text>
</comment>
<dbReference type="EMBL" id="NKYE01000002">
    <property type="protein sequence ID" value="OZM74276.1"/>
    <property type="molecule type" value="Genomic_DNA"/>
</dbReference>
<accession>A0A263D9X3</accession>
<dbReference type="GO" id="GO:0004521">
    <property type="term" value="F:RNA endonuclease activity"/>
    <property type="evidence" value="ECO:0007669"/>
    <property type="project" value="InterPro"/>
</dbReference>
<dbReference type="Pfam" id="PF00545">
    <property type="entry name" value="Ribonuclease"/>
    <property type="match status" value="1"/>
</dbReference>
<evidence type="ECO:0000313" key="4">
    <source>
        <dbReference type="Proteomes" id="UP000242444"/>
    </source>
</evidence>
<dbReference type="InParanoid" id="A0A263D9X3"/>
<protein>
    <submittedName>
        <fullName evidence="3">Ribonuclease N</fullName>
    </submittedName>
</protein>